<keyword evidence="6" id="KW-0539">Nucleus</keyword>
<dbReference type="InterPro" id="IPR002475">
    <property type="entry name" value="Bcl2-like"/>
</dbReference>
<dbReference type="GO" id="GO:0051400">
    <property type="term" value="F:BH domain binding"/>
    <property type="evidence" value="ECO:0007669"/>
    <property type="project" value="TreeGrafter"/>
</dbReference>
<dbReference type="GO" id="GO:0008053">
    <property type="term" value="P:mitochondrial fusion"/>
    <property type="evidence" value="ECO:0007669"/>
    <property type="project" value="TreeGrafter"/>
</dbReference>
<dbReference type="SUPFAM" id="SSF56854">
    <property type="entry name" value="Bcl-2 inhibitors of programmed cell death"/>
    <property type="match status" value="1"/>
</dbReference>
<organism evidence="8 9">
    <name type="scientific">Silurus meridionalis</name>
    <name type="common">Southern catfish</name>
    <name type="synonym">Silurus soldatovi meridionalis</name>
    <dbReference type="NCBI Taxonomy" id="175797"/>
    <lineage>
        <taxon>Eukaryota</taxon>
        <taxon>Metazoa</taxon>
        <taxon>Chordata</taxon>
        <taxon>Craniata</taxon>
        <taxon>Vertebrata</taxon>
        <taxon>Euteleostomi</taxon>
        <taxon>Actinopterygii</taxon>
        <taxon>Neopterygii</taxon>
        <taxon>Teleostei</taxon>
        <taxon>Ostariophysi</taxon>
        <taxon>Siluriformes</taxon>
        <taxon>Siluridae</taxon>
        <taxon>Silurus</taxon>
    </lineage>
</organism>
<dbReference type="EMBL" id="JABFDY010000004">
    <property type="protein sequence ID" value="KAF7708568.1"/>
    <property type="molecule type" value="Genomic_DNA"/>
</dbReference>
<comment type="subcellular location">
    <subcellularLocation>
        <location evidence="2">Cytoplasm</location>
    </subcellularLocation>
    <subcellularLocation>
        <location evidence="1">Nucleus</location>
    </subcellularLocation>
</comment>
<dbReference type="GO" id="GO:0042981">
    <property type="term" value="P:regulation of apoptotic process"/>
    <property type="evidence" value="ECO:0007669"/>
    <property type="project" value="InterPro"/>
</dbReference>
<keyword evidence="4" id="KW-0963">Cytoplasm</keyword>
<evidence type="ECO:0000256" key="5">
    <source>
        <dbReference type="ARBA" id="ARBA00022703"/>
    </source>
</evidence>
<dbReference type="PROSITE" id="PS50062">
    <property type="entry name" value="BCL2_FAMILY"/>
    <property type="match status" value="1"/>
</dbReference>
<gene>
    <name evidence="8" type="ORF">HF521_017625</name>
</gene>
<dbReference type="SMART" id="SM00337">
    <property type="entry name" value="BCL"/>
    <property type="match status" value="1"/>
</dbReference>
<dbReference type="GO" id="GO:0015267">
    <property type="term" value="F:channel activity"/>
    <property type="evidence" value="ECO:0007669"/>
    <property type="project" value="TreeGrafter"/>
</dbReference>
<accession>A0A8T0BNB0</accession>
<dbReference type="GO" id="GO:0097192">
    <property type="term" value="P:extrinsic apoptotic signaling pathway in absence of ligand"/>
    <property type="evidence" value="ECO:0007669"/>
    <property type="project" value="TreeGrafter"/>
</dbReference>
<dbReference type="PRINTS" id="PR01862">
    <property type="entry name" value="BCL2FAMILY"/>
</dbReference>
<comment type="caution">
    <text evidence="8">The sequence shown here is derived from an EMBL/GenBank/DDBJ whole genome shotgun (WGS) entry which is preliminary data.</text>
</comment>
<evidence type="ECO:0000259" key="7">
    <source>
        <dbReference type="SMART" id="SM00337"/>
    </source>
</evidence>
<dbReference type="Gene3D" id="1.10.437.10">
    <property type="entry name" value="Blc2-like"/>
    <property type="match status" value="1"/>
</dbReference>
<dbReference type="PANTHER" id="PTHR11256:SF46">
    <property type="entry name" value="INDUCED MYELOID LEUKEMIA CELL DIFFERENTIATION PROTEIN MCL-1"/>
    <property type="match status" value="1"/>
</dbReference>
<dbReference type="PANTHER" id="PTHR11256">
    <property type="entry name" value="BCL-2 RELATED"/>
    <property type="match status" value="1"/>
</dbReference>
<feature type="domain" description="Bcl-2 Bcl-2 homology region 1-3" evidence="7">
    <location>
        <begin position="102"/>
        <end position="202"/>
    </location>
</feature>
<evidence type="ECO:0000313" key="8">
    <source>
        <dbReference type="EMBL" id="KAF7708568.1"/>
    </source>
</evidence>
<name>A0A8T0BNB0_SILME</name>
<dbReference type="PRINTS" id="PR01866">
    <property type="entry name" value="APOPREGMCL1"/>
</dbReference>
<dbReference type="InterPro" id="IPR026298">
    <property type="entry name" value="Bcl-2_fam"/>
</dbReference>
<keyword evidence="9" id="KW-1185">Reference proteome</keyword>
<dbReference type="FunFam" id="1.10.437.10:FF:000017">
    <property type="entry name" value="MCL1, BCL2 family apoptosis regulator"/>
    <property type="match status" value="1"/>
</dbReference>
<dbReference type="InterPro" id="IPR036834">
    <property type="entry name" value="Bcl-2-like_sf"/>
</dbReference>
<dbReference type="Pfam" id="PF00452">
    <property type="entry name" value="Bcl-2"/>
    <property type="match status" value="1"/>
</dbReference>
<dbReference type="InterPro" id="IPR046371">
    <property type="entry name" value="Bcl-2_BH1-3"/>
</dbReference>
<dbReference type="OrthoDB" id="8932147at2759"/>
<comment type="similarity">
    <text evidence="3">Belongs to the Bcl-2 family.</text>
</comment>
<evidence type="ECO:0000256" key="2">
    <source>
        <dbReference type="ARBA" id="ARBA00004496"/>
    </source>
</evidence>
<evidence type="ECO:0000256" key="4">
    <source>
        <dbReference type="ARBA" id="ARBA00022490"/>
    </source>
</evidence>
<sequence length="240" mass="26415">MMFSSKDLSVSVPTASSVFKEKPFAVVSPIQRPTLNLGISTENQRGLSSGSLPTSPEFDCDEVASVGCFLEHNTREIIADFFSLYTSPSYRCGRHNKVLQTMERVVDSLLVKHELVYKGMLTKLNLEEKGEDVSVICTVATEMFKDGITNWGRIASLLAFGAVVARFQKDSGRGHCVSQVAQQISSYLVGHQKEWLLKNNSWDGFVEFFHVPNPESSVRSALTSIVTVAGIGAVLAYLTR</sequence>
<dbReference type="GO" id="GO:0008630">
    <property type="term" value="P:intrinsic apoptotic signaling pathway in response to DNA damage"/>
    <property type="evidence" value="ECO:0007669"/>
    <property type="project" value="TreeGrafter"/>
</dbReference>
<keyword evidence="5" id="KW-0053">Apoptosis</keyword>
<reference evidence="8" key="1">
    <citation type="submission" date="2020-08" db="EMBL/GenBank/DDBJ databases">
        <title>Chromosome-level assembly of Southern catfish (Silurus meridionalis) provides insights into visual adaptation to the nocturnal and benthic lifestyles.</title>
        <authorList>
            <person name="Zhang Y."/>
            <person name="Wang D."/>
            <person name="Peng Z."/>
        </authorList>
    </citation>
    <scope>NUCLEOTIDE SEQUENCE</scope>
    <source>
        <strain evidence="8">SWU-2019-XX</strain>
        <tissue evidence="8">Muscle</tissue>
    </source>
</reference>
<dbReference type="GO" id="GO:0005634">
    <property type="term" value="C:nucleus"/>
    <property type="evidence" value="ECO:0007669"/>
    <property type="project" value="UniProtKB-SubCell"/>
</dbReference>
<evidence type="ECO:0000256" key="3">
    <source>
        <dbReference type="ARBA" id="ARBA00009458"/>
    </source>
</evidence>
<evidence type="ECO:0000256" key="6">
    <source>
        <dbReference type="ARBA" id="ARBA00023242"/>
    </source>
</evidence>
<evidence type="ECO:0000313" key="9">
    <source>
        <dbReference type="Proteomes" id="UP000606274"/>
    </source>
</evidence>
<dbReference type="CDD" id="cd06845">
    <property type="entry name" value="Bcl-2_like"/>
    <property type="match status" value="1"/>
</dbReference>
<dbReference type="GO" id="GO:0005741">
    <property type="term" value="C:mitochondrial outer membrane"/>
    <property type="evidence" value="ECO:0007669"/>
    <property type="project" value="TreeGrafter"/>
</dbReference>
<dbReference type="InterPro" id="IPR013281">
    <property type="entry name" value="Apop_reg_Mc1"/>
</dbReference>
<protein>
    <recommendedName>
        <fullName evidence="7">Bcl-2 Bcl-2 homology region 1-3 domain-containing protein</fullName>
    </recommendedName>
</protein>
<dbReference type="Proteomes" id="UP000606274">
    <property type="component" value="Unassembled WGS sequence"/>
</dbReference>
<dbReference type="GO" id="GO:0001836">
    <property type="term" value="P:release of cytochrome c from mitochondria"/>
    <property type="evidence" value="ECO:0007669"/>
    <property type="project" value="TreeGrafter"/>
</dbReference>
<evidence type="ECO:0000256" key="1">
    <source>
        <dbReference type="ARBA" id="ARBA00004123"/>
    </source>
</evidence>
<dbReference type="AlphaFoldDB" id="A0A8T0BNB0"/>
<proteinExistence type="inferred from homology"/>